<dbReference type="PANTHER" id="PTHR14396">
    <property type="entry name" value="CLASPIN"/>
    <property type="match status" value="1"/>
</dbReference>
<evidence type="ECO:0000313" key="7">
    <source>
        <dbReference type="EMBL" id="AMD19469.1"/>
    </source>
</evidence>
<dbReference type="GO" id="GO:0010997">
    <property type="term" value="F:anaphase-promoting complex binding"/>
    <property type="evidence" value="ECO:0007669"/>
    <property type="project" value="TreeGrafter"/>
</dbReference>
<keyword evidence="4" id="KW-0175">Coiled coil</keyword>
<keyword evidence="8" id="KW-1185">Reference proteome</keyword>
<evidence type="ECO:0000256" key="4">
    <source>
        <dbReference type="SAM" id="Coils"/>
    </source>
</evidence>
<dbReference type="InterPro" id="IPR024146">
    <property type="entry name" value="Claspin"/>
</dbReference>
<comment type="subcellular location">
    <subcellularLocation>
        <location evidence="1">Nucleus</location>
    </subcellularLocation>
</comment>
<feature type="region of interest" description="Disordered" evidence="5">
    <location>
        <begin position="612"/>
        <end position="667"/>
    </location>
</feature>
<dbReference type="GO" id="GO:0033314">
    <property type="term" value="P:mitotic DNA replication checkpoint signaling"/>
    <property type="evidence" value="ECO:0007669"/>
    <property type="project" value="TreeGrafter"/>
</dbReference>
<evidence type="ECO:0000256" key="2">
    <source>
        <dbReference type="ARBA" id="ARBA00022553"/>
    </source>
</evidence>
<dbReference type="GeneID" id="28722671"/>
<evidence type="ECO:0000256" key="5">
    <source>
        <dbReference type="SAM" id="MobiDB-lite"/>
    </source>
</evidence>
<dbReference type="STRING" id="45286.A0A120K1K0"/>
<dbReference type="RefSeq" id="XP_017986465.1">
    <property type="nucleotide sequence ID" value="XM_018131647.1"/>
</dbReference>
<feature type="compositionally biased region" description="Polar residues" evidence="5">
    <location>
        <begin position="612"/>
        <end position="622"/>
    </location>
</feature>
<dbReference type="GO" id="GO:0005634">
    <property type="term" value="C:nucleus"/>
    <property type="evidence" value="ECO:0007669"/>
    <property type="project" value="UniProtKB-SubCell"/>
</dbReference>
<proteinExistence type="predicted"/>
<evidence type="ECO:0000256" key="1">
    <source>
        <dbReference type="ARBA" id="ARBA00004123"/>
    </source>
</evidence>
<gene>
    <name evidence="7" type="ORF">AW171_hschr31305</name>
</gene>
<dbReference type="AlphaFoldDB" id="A0A120K1K0"/>
<sequence length="1030" mass="116388">MDLLDGLGSPRLKKKTTYKKEIVKFTAEHVIGDATESTDRPLATSILSKVQKRLARANAKNVNLATDIYDGEELEARSETPIEQTSTVQVTQKLANKKDDSIQTVCEVNSELAKIPLPIKLGAGGIFESNISSDRRSLSVQEGCSTDTNKTNDAKAQDTQAFDDTVAQPSLFTGFRDNNPFQEKVDVEYTQTQVITNLTQDVQNSIHDGTLEIEASGSYNTYDDIQTQGVDSQTKSPPIQSEGDCFLPTVPDNVEIPKKNDKLLIHSIQEDLYAKEKEVTKITEHKEEATTVFQGKQFSKEDFLKNFDELSQHEESSEEESSCSAKRSPSLDSINDDDTFDDFNGITNEATKTGGHSSLIKGVAGIHESVERQIDLDSGSDEEYDAYKTASLNMSKAALLQIKLKNYKAAKSPATSKVVTQQSPSLKELILSLKQANRKQLLNHRKELTEKRGITLEELENEREQVENLLELEIERNRRIRLREKQQEKRNTEDNIAYDSNSSDDLDSEVPESDCDDEPEGYSSQIVTKKTDSIHDEDDYDAFTVEDYGENEQENVAIGEEEEEEEEEIVVKNRLRLHAPRISDEEKVQENEKLPIHAIDLGAYGSNLKPTAVSTDRSQGYLSSRIKKVDNLSPKKTTESLAMSNTPDILSSPEHVQESEAEDPPPRELIEALIKKRQLLDEKARKRRKDLKRKGVNKMVEIEADESEDEWHGVGGVDQDFSDENDSELERMIDDYSTANFSRDDIREILAKEDKDKDERMVNKILQDIKTGGFRKRGKTALDLILSDDEDQELQKYRAKRLEKMRQKTLENADATDLKTYPKSHPFFQSMVDDVSFKDVVDTSDNDADLSLKARDKPKEKTKVVISEQFVRETLSFLSSTDNGSDNLENKRTKSNSLGLEEEMEETEDIFSLKQRSTIKLINAKTRQSNIPVNSDDENDDFHLGPPSIVKAFHRKKDTNDKFKDGIKSVKIASTNKVIGASRAAITFLGRKRKLVPPKNSARKPSNQLLQNQDELKRRKLFEQNNSFEA</sequence>
<evidence type="ECO:0000259" key="6">
    <source>
        <dbReference type="Pfam" id="PF09444"/>
    </source>
</evidence>
<dbReference type="OrthoDB" id="2130597at2759"/>
<feature type="compositionally biased region" description="Polar residues" evidence="5">
    <location>
        <begin position="1003"/>
        <end position="1013"/>
    </location>
</feature>
<reference evidence="7 8" key="1">
    <citation type="submission" date="2016-01" db="EMBL/GenBank/DDBJ databases">
        <title>Genome sequence of the yeast Holleya sinecauda.</title>
        <authorList>
            <person name="Dietrich F.S."/>
        </authorList>
    </citation>
    <scope>NUCLEOTIDE SEQUENCE [LARGE SCALE GENOMIC DNA]</scope>
    <source>
        <strain evidence="7 8">ATCC 58844</strain>
    </source>
</reference>
<dbReference type="EMBL" id="CP014243">
    <property type="protein sequence ID" value="AMD19469.1"/>
    <property type="molecule type" value="Genomic_DNA"/>
</dbReference>
<dbReference type="InterPro" id="IPR018564">
    <property type="entry name" value="Repl_chkpnt_MRC1_dom"/>
</dbReference>
<dbReference type="GO" id="GO:0007095">
    <property type="term" value="P:mitotic G2 DNA damage checkpoint signaling"/>
    <property type="evidence" value="ECO:0007669"/>
    <property type="project" value="TreeGrafter"/>
</dbReference>
<evidence type="ECO:0000313" key="8">
    <source>
        <dbReference type="Proteomes" id="UP000243052"/>
    </source>
</evidence>
<feature type="compositionally biased region" description="Polar residues" evidence="5">
    <location>
        <begin position="639"/>
        <end position="649"/>
    </location>
</feature>
<feature type="compositionally biased region" description="Acidic residues" evidence="5">
    <location>
        <begin position="502"/>
        <end position="520"/>
    </location>
</feature>
<evidence type="ECO:0000256" key="3">
    <source>
        <dbReference type="ARBA" id="ARBA00023242"/>
    </source>
</evidence>
<keyword evidence="3" id="KW-0539">Nucleus</keyword>
<feature type="region of interest" description="Disordered" evidence="5">
    <location>
        <begin position="996"/>
        <end position="1030"/>
    </location>
</feature>
<name>A0A120K1K0_9SACH</name>
<organism evidence="7 8">
    <name type="scientific">Eremothecium sinecaudum</name>
    <dbReference type="NCBI Taxonomy" id="45286"/>
    <lineage>
        <taxon>Eukaryota</taxon>
        <taxon>Fungi</taxon>
        <taxon>Dikarya</taxon>
        <taxon>Ascomycota</taxon>
        <taxon>Saccharomycotina</taxon>
        <taxon>Saccharomycetes</taxon>
        <taxon>Saccharomycetales</taxon>
        <taxon>Saccharomycetaceae</taxon>
        <taxon>Eremothecium</taxon>
    </lineage>
</organism>
<feature type="region of interest" description="Disordered" evidence="5">
    <location>
        <begin position="488"/>
        <end position="535"/>
    </location>
</feature>
<protein>
    <submittedName>
        <fullName evidence="7">HCL682Cp</fullName>
    </submittedName>
</protein>
<dbReference type="PANTHER" id="PTHR14396:SF10">
    <property type="entry name" value="CLASPIN"/>
    <property type="match status" value="1"/>
</dbReference>
<feature type="domain" description="DNA replication checkpoint mediator MRC1" evidence="6">
    <location>
        <begin position="692"/>
        <end position="830"/>
    </location>
</feature>
<feature type="region of interest" description="Disordered" evidence="5">
    <location>
        <begin position="704"/>
        <end position="723"/>
    </location>
</feature>
<keyword evidence="2" id="KW-0597">Phosphoprotein</keyword>
<feature type="region of interest" description="Disordered" evidence="5">
    <location>
        <begin position="310"/>
        <end position="351"/>
    </location>
</feature>
<dbReference type="Proteomes" id="UP000243052">
    <property type="component" value="Chromosome iii"/>
</dbReference>
<dbReference type="Pfam" id="PF09444">
    <property type="entry name" value="MRC1"/>
    <property type="match status" value="1"/>
</dbReference>
<accession>A0A120K1K0</accession>
<feature type="coiled-coil region" evidence="4">
    <location>
        <begin position="431"/>
        <end position="476"/>
    </location>
</feature>